<sequence length="69" mass="7477">MLEAAVRFARTEGMVPAPETGHAIRGVIDAALAARSAQQETVILFNYSGHGLLDLAAYEDYFHDRLSDG</sequence>
<name>A0A7I7QFA1_9MYCO</name>
<proteinExistence type="predicted"/>
<dbReference type="EMBL" id="AP022587">
    <property type="protein sequence ID" value="BBY24978.1"/>
    <property type="molecule type" value="Genomic_DNA"/>
</dbReference>
<dbReference type="AlphaFoldDB" id="A0A7I7QFA1"/>
<gene>
    <name evidence="1" type="ORF">MSTO_51830</name>
</gene>
<dbReference type="GO" id="GO:1901605">
    <property type="term" value="P:alpha-amino acid metabolic process"/>
    <property type="evidence" value="ECO:0007669"/>
    <property type="project" value="UniProtKB-ARBA"/>
</dbReference>
<dbReference type="Gene3D" id="3.40.50.1100">
    <property type="match status" value="1"/>
</dbReference>
<accession>A0A7I7QFA1</accession>
<dbReference type="Proteomes" id="UP000467130">
    <property type="component" value="Chromosome"/>
</dbReference>
<dbReference type="InterPro" id="IPR036052">
    <property type="entry name" value="TrpB-like_PALP_sf"/>
</dbReference>
<evidence type="ECO:0000313" key="1">
    <source>
        <dbReference type="EMBL" id="BBY24978.1"/>
    </source>
</evidence>
<dbReference type="KEGG" id="msto:MSTO_51830"/>
<organism evidence="1 2">
    <name type="scientific">Mycobacterium stomatepiae</name>
    <dbReference type="NCBI Taxonomy" id="470076"/>
    <lineage>
        <taxon>Bacteria</taxon>
        <taxon>Bacillati</taxon>
        <taxon>Actinomycetota</taxon>
        <taxon>Actinomycetes</taxon>
        <taxon>Mycobacteriales</taxon>
        <taxon>Mycobacteriaceae</taxon>
        <taxon>Mycobacterium</taxon>
        <taxon>Mycobacterium simiae complex</taxon>
    </lineage>
</organism>
<protein>
    <recommendedName>
        <fullName evidence="3">Tryptophan synthase beta chain</fullName>
    </recommendedName>
</protein>
<dbReference type="SUPFAM" id="SSF53686">
    <property type="entry name" value="Tryptophan synthase beta subunit-like PLP-dependent enzymes"/>
    <property type="match status" value="1"/>
</dbReference>
<keyword evidence="2" id="KW-1185">Reference proteome</keyword>
<evidence type="ECO:0000313" key="2">
    <source>
        <dbReference type="Proteomes" id="UP000467130"/>
    </source>
</evidence>
<evidence type="ECO:0008006" key="3">
    <source>
        <dbReference type="Google" id="ProtNLM"/>
    </source>
</evidence>
<reference evidence="1 2" key="1">
    <citation type="journal article" date="2019" name="Emerg. Microbes Infect.">
        <title>Comprehensive subspecies identification of 175 nontuberculous mycobacteria species based on 7547 genomic profiles.</title>
        <authorList>
            <person name="Matsumoto Y."/>
            <person name="Kinjo T."/>
            <person name="Motooka D."/>
            <person name="Nabeya D."/>
            <person name="Jung N."/>
            <person name="Uechi K."/>
            <person name="Horii T."/>
            <person name="Iida T."/>
            <person name="Fujita J."/>
            <person name="Nakamura S."/>
        </authorList>
    </citation>
    <scope>NUCLEOTIDE SEQUENCE [LARGE SCALE GENOMIC DNA]</scope>
    <source>
        <strain evidence="1 2">JCM 17783</strain>
    </source>
</reference>